<comment type="caution">
    <text evidence="5">The sequence shown here is derived from an EMBL/GenBank/DDBJ whole genome shotgun (WGS) entry which is preliminary data.</text>
</comment>
<dbReference type="RefSeq" id="WP_007197851.1">
    <property type="nucleotide sequence ID" value="NZ_CM002917.1"/>
</dbReference>
<dbReference type="PANTHER" id="PTHR43320">
    <property type="entry name" value="SUGAR KINASE"/>
    <property type="match status" value="1"/>
</dbReference>
<dbReference type="Pfam" id="PF00294">
    <property type="entry name" value="PfkB"/>
    <property type="match status" value="1"/>
</dbReference>
<evidence type="ECO:0000256" key="3">
    <source>
        <dbReference type="ARBA" id="ARBA00022777"/>
    </source>
</evidence>
<keyword evidence="6" id="KW-1185">Reference proteome</keyword>
<dbReference type="CDD" id="cd01166">
    <property type="entry name" value="KdgK"/>
    <property type="match status" value="1"/>
</dbReference>
<gene>
    <name evidence="5" type="ORF">HPDFL43_10377</name>
</gene>
<feature type="domain" description="Carbohydrate kinase PfkB" evidence="4">
    <location>
        <begin position="14"/>
        <end position="285"/>
    </location>
</feature>
<dbReference type="GO" id="GO:0008673">
    <property type="term" value="F:2-dehydro-3-deoxygluconokinase activity"/>
    <property type="evidence" value="ECO:0007669"/>
    <property type="project" value="UniProtKB-EC"/>
</dbReference>
<dbReference type="HOGENOM" id="CLU_027634_8_0_5"/>
<dbReference type="InterPro" id="IPR052700">
    <property type="entry name" value="Carb_kinase_PfkB-like"/>
</dbReference>
<sequence length="293" mass="32078">MIEMALIGERLYRRDFAGDTFNTVWHMAQALGDQVTIGYLTRIGSDKTSNDFVRLLADDGLETVGITPDPQRGMGLYVIELDGVERSFQYWRSSSAARLLADDVDWLNAAFEQADLIHLSGITLAILSAKGRGNLFAALRHARKRGALVSFDPNIRIKLWETDDEMRETISMAMSCADIALPSFDDEMTYWSDASPQATIERFSNAGVREIIVKNGEHSVVFRCEDGAGEVTTPKVTGIKDTTGAGDAFNAGYLAARLIGHNVASAIGRGQAMAAEVLRNYGARVAKQNVPRL</sequence>
<evidence type="ECO:0000256" key="2">
    <source>
        <dbReference type="ARBA" id="ARBA00022679"/>
    </source>
</evidence>
<keyword evidence="2 5" id="KW-0808">Transferase</keyword>
<proteinExistence type="inferred from homology"/>
<name>A9D713_HOEPD</name>
<dbReference type="eggNOG" id="COG0524">
    <property type="taxonomic scope" value="Bacteria"/>
</dbReference>
<dbReference type="InterPro" id="IPR029056">
    <property type="entry name" value="Ribokinase-like"/>
</dbReference>
<dbReference type="PROSITE" id="PS00584">
    <property type="entry name" value="PFKB_KINASES_2"/>
    <property type="match status" value="1"/>
</dbReference>
<dbReference type="EC" id="2.7.1.45" evidence="5"/>
<evidence type="ECO:0000313" key="6">
    <source>
        <dbReference type="Proteomes" id="UP000004291"/>
    </source>
</evidence>
<dbReference type="InterPro" id="IPR011611">
    <property type="entry name" value="PfkB_dom"/>
</dbReference>
<dbReference type="AlphaFoldDB" id="A9D713"/>
<reference evidence="5 6" key="1">
    <citation type="submission" date="2007-10" db="EMBL/GenBank/DDBJ databases">
        <authorList>
            <person name="Wagner-Dobler I."/>
            <person name="Ferriera S."/>
            <person name="Johnson J."/>
            <person name="Kravitz S."/>
            <person name="Beeson K."/>
            <person name="Sutton G."/>
            <person name="Rogers Y.-H."/>
            <person name="Friedman R."/>
            <person name="Frazier M."/>
            <person name="Venter J.C."/>
        </authorList>
    </citation>
    <scope>NUCLEOTIDE SEQUENCE [LARGE SCALE GENOMIC DNA]</scope>
    <source>
        <strain evidence="5 6">DFL-43</strain>
    </source>
</reference>
<reference evidence="5 6" key="2">
    <citation type="submission" date="2012-06" db="EMBL/GenBank/DDBJ databases">
        <authorList>
            <person name="Fiebig A."/>
        </authorList>
    </citation>
    <scope>NUCLEOTIDE SEQUENCE [LARGE SCALE GENOMIC DNA]</scope>
    <source>
        <strain evidence="5 6">DFL-43</strain>
    </source>
</reference>
<dbReference type="STRING" id="411684.HPDFL43_10377"/>
<dbReference type="Proteomes" id="UP000004291">
    <property type="component" value="Chromosome"/>
</dbReference>
<comment type="similarity">
    <text evidence="1">Belongs to the carbohydrate kinase PfkB family.</text>
</comment>
<dbReference type="InterPro" id="IPR002173">
    <property type="entry name" value="Carboh/pur_kinase_PfkB_CS"/>
</dbReference>
<dbReference type="PANTHER" id="PTHR43320:SF2">
    <property type="entry name" value="2-DEHYDRO-3-DEOXYGLUCONOKINASE_2-DEHYDRO-3-DEOXYGALACTONOKINASE"/>
    <property type="match status" value="1"/>
</dbReference>
<dbReference type="EMBL" id="ABIA03000002">
    <property type="protein sequence ID" value="EDQ33636.1"/>
    <property type="molecule type" value="Genomic_DNA"/>
</dbReference>
<accession>A9D713</accession>
<organism evidence="5 6">
    <name type="scientific">Hoeflea phototrophica (strain DSM 17068 / NCIMB 14078 / DFL-43)</name>
    <dbReference type="NCBI Taxonomy" id="411684"/>
    <lineage>
        <taxon>Bacteria</taxon>
        <taxon>Pseudomonadati</taxon>
        <taxon>Pseudomonadota</taxon>
        <taxon>Alphaproteobacteria</taxon>
        <taxon>Hyphomicrobiales</taxon>
        <taxon>Rhizobiaceae</taxon>
        <taxon>Hoeflea</taxon>
    </lineage>
</organism>
<dbReference type="Gene3D" id="3.40.1190.20">
    <property type="match status" value="1"/>
</dbReference>
<evidence type="ECO:0000259" key="4">
    <source>
        <dbReference type="Pfam" id="PF00294"/>
    </source>
</evidence>
<evidence type="ECO:0000256" key="1">
    <source>
        <dbReference type="ARBA" id="ARBA00010688"/>
    </source>
</evidence>
<dbReference type="SUPFAM" id="SSF53613">
    <property type="entry name" value="Ribokinase-like"/>
    <property type="match status" value="1"/>
</dbReference>
<protein>
    <submittedName>
        <fullName evidence="5">Sugar kinase, ribokinase family</fullName>
        <ecNumber evidence="5">2.7.1.45</ecNumber>
    </submittedName>
</protein>
<evidence type="ECO:0000313" key="5">
    <source>
        <dbReference type="EMBL" id="EDQ33636.1"/>
    </source>
</evidence>
<keyword evidence="3 5" id="KW-0418">Kinase</keyword>